<dbReference type="EMBL" id="GBRH01210363">
    <property type="protein sequence ID" value="JAD87532.1"/>
    <property type="molecule type" value="Transcribed_RNA"/>
</dbReference>
<evidence type="ECO:0000313" key="1">
    <source>
        <dbReference type="EMBL" id="JAD87532.1"/>
    </source>
</evidence>
<protein>
    <submittedName>
        <fullName evidence="1">Uncharacterized protein</fullName>
    </submittedName>
</protein>
<proteinExistence type="predicted"/>
<organism evidence="1">
    <name type="scientific">Arundo donax</name>
    <name type="common">Giant reed</name>
    <name type="synonym">Donax arundinaceus</name>
    <dbReference type="NCBI Taxonomy" id="35708"/>
    <lineage>
        <taxon>Eukaryota</taxon>
        <taxon>Viridiplantae</taxon>
        <taxon>Streptophyta</taxon>
        <taxon>Embryophyta</taxon>
        <taxon>Tracheophyta</taxon>
        <taxon>Spermatophyta</taxon>
        <taxon>Magnoliopsida</taxon>
        <taxon>Liliopsida</taxon>
        <taxon>Poales</taxon>
        <taxon>Poaceae</taxon>
        <taxon>PACMAD clade</taxon>
        <taxon>Arundinoideae</taxon>
        <taxon>Arundineae</taxon>
        <taxon>Arundo</taxon>
    </lineage>
</organism>
<reference evidence="1" key="2">
    <citation type="journal article" date="2015" name="Data Brief">
        <title>Shoot transcriptome of the giant reed, Arundo donax.</title>
        <authorList>
            <person name="Barrero R.A."/>
            <person name="Guerrero F.D."/>
            <person name="Moolhuijzen P."/>
            <person name="Goolsby J.A."/>
            <person name="Tidwell J."/>
            <person name="Bellgard S.E."/>
            <person name="Bellgard M.I."/>
        </authorList>
    </citation>
    <scope>NUCLEOTIDE SEQUENCE</scope>
    <source>
        <tissue evidence="1">Shoot tissue taken approximately 20 cm above the soil surface</tissue>
    </source>
</reference>
<reference evidence="1" key="1">
    <citation type="submission" date="2014-09" db="EMBL/GenBank/DDBJ databases">
        <authorList>
            <person name="Magalhaes I.L.F."/>
            <person name="Oliveira U."/>
            <person name="Santos F.R."/>
            <person name="Vidigal T.H.D.A."/>
            <person name="Brescovit A.D."/>
            <person name="Santos A.J."/>
        </authorList>
    </citation>
    <scope>NUCLEOTIDE SEQUENCE</scope>
    <source>
        <tissue evidence="1">Shoot tissue taken approximately 20 cm above the soil surface</tissue>
    </source>
</reference>
<dbReference type="AlphaFoldDB" id="A0A0A9DUV0"/>
<sequence>MGSIFCHQTLISQLDQFQLCQRYLMAKIMISSMMAAYMKTSVWTMLT</sequence>
<name>A0A0A9DUV0_ARUDO</name>
<accession>A0A0A9DUV0</accession>